<feature type="compositionally biased region" description="Polar residues" evidence="1">
    <location>
        <begin position="38"/>
        <end position="48"/>
    </location>
</feature>
<feature type="compositionally biased region" description="Low complexity" evidence="1">
    <location>
        <begin position="49"/>
        <end position="79"/>
    </location>
</feature>
<accession>A0A1V0SJ55</accession>
<evidence type="ECO:0000256" key="1">
    <source>
        <dbReference type="SAM" id="MobiDB-lite"/>
    </source>
</evidence>
<protein>
    <submittedName>
        <fullName evidence="3">Uncharacterized protein</fullName>
    </submittedName>
</protein>
<feature type="region of interest" description="Disordered" evidence="1">
    <location>
        <begin position="38"/>
        <end position="84"/>
    </location>
</feature>
<feature type="region of interest" description="Disordered" evidence="1">
    <location>
        <begin position="115"/>
        <end position="159"/>
    </location>
</feature>
<dbReference type="EMBL" id="KY684109">
    <property type="protein sequence ID" value="ARF11743.1"/>
    <property type="molecule type" value="Genomic_DNA"/>
</dbReference>
<proteinExistence type="predicted"/>
<reference evidence="3" key="1">
    <citation type="journal article" date="2017" name="Science">
        <title>Giant viruses with an expanded complement of translation system components.</title>
        <authorList>
            <person name="Schulz F."/>
            <person name="Yutin N."/>
            <person name="Ivanova N.N."/>
            <person name="Ortega D.R."/>
            <person name="Lee T.K."/>
            <person name="Vierheilig J."/>
            <person name="Daims H."/>
            <person name="Horn M."/>
            <person name="Wagner M."/>
            <person name="Jensen G.J."/>
            <person name="Kyrpides N.C."/>
            <person name="Koonin E.V."/>
            <person name="Woyke T."/>
        </authorList>
    </citation>
    <scope>NUCLEOTIDE SEQUENCE</scope>
    <source>
        <strain evidence="3">KNV1</strain>
    </source>
</reference>
<evidence type="ECO:0000313" key="3">
    <source>
        <dbReference type="EMBL" id="ARF11743.1"/>
    </source>
</evidence>
<keyword evidence="2" id="KW-0812">Transmembrane</keyword>
<sequence>MDKITIILLIISILICCSLLIMTGYISFKVYTKPVQSEISQPPSMPVNTTQTTQSTQSTLSTQQTQQTQPSQSTQPPTLINREIPKYTITPESLSIIIPKPEELSKQGQMFSETGPVPFNTPTGKKVTPTITPVISPKQMPKRTLTIPPRINSSTGRKN</sequence>
<gene>
    <name evidence="3" type="ORF">Klosneuvirus_2_179</name>
</gene>
<name>A0A1V0SJ55_9VIRU</name>
<keyword evidence="2" id="KW-0472">Membrane</keyword>
<organism evidence="3">
    <name type="scientific">Klosneuvirus KNV1</name>
    <dbReference type="NCBI Taxonomy" id="1977640"/>
    <lineage>
        <taxon>Viruses</taxon>
        <taxon>Varidnaviria</taxon>
        <taxon>Bamfordvirae</taxon>
        <taxon>Nucleocytoviricota</taxon>
        <taxon>Megaviricetes</taxon>
        <taxon>Imitervirales</taxon>
        <taxon>Mimiviridae</taxon>
        <taxon>Klosneuvirinae</taxon>
        <taxon>Klosneuvirus</taxon>
    </lineage>
</organism>
<feature type="transmembrane region" description="Helical" evidence="2">
    <location>
        <begin position="6"/>
        <end position="28"/>
    </location>
</feature>
<evidence type="ECO:0000256" key="2">
    <source>
        <dbReference type="SAM" id="Phobius"/>
    </source>
</evidence>
<keyword evidence="2" id="KW-1133">Transmembrane helix</keyword>